<reference evidence="1" key="1">
    <citation type="submission" date="2019-09" db="EMBL/GenBank/DDBJ databases">
        <authorList>
            <person name="Needham M D."/>
        </authorList>
    </citation>
    <scope>NUCLEOTIDE SEQUENCE</scope>
</reference>
<name>A0A5E8CKZ6_9ZZZZ</name>
<proteinExistence type="predicted"/>
<accession>A0A5E8CKZ6</accession>
<gene>
    <name evidence="1" type="ORF">CPAV1605_227</name>
</gene>
<evidence type="ECO:0000313" key="1">
    <source>
        <dbReference type="EMBL" id="VVU94505.1"/>
    </source>
</evidence>
<sequence>MSLIKRIINTNLIRFGLNFNNTPPIIYDNSKLQYQSYGKSISHSKDIDPDSIYEGYDYLDKMAIMHAHGTLRREEEDHYNVTSSNNSKSNKANIIKEDWTQSDIDYFHDMALQHALKS</sequence>
<dbReference type="AlphaFoldDB" id="A0A5E8CKZ6"/>
<dbReference type="EMBL" id="CABVLZ010000001">
    <property type="protein sequence ID" value="VVU94505.1"/>
    <property type="molecule type" value="Genomic_DNA"/>
</dbReference>
<organism evidence="1">
    <name type="scientific">seawater metagenome</name>
    <dbReference type="NCBI Taxonomy" id="1561972"/>
    <lineage>
        <taxon>unclassified sequences</taxon>
        <taxon>metagenomes</taxon>
        <taxon>ecological metagenomes</taxon>
    </lineage>
</organism>
<protein>
    <submittedName>
        <fullName evidence="1">Uncharacterized protein</fullName>
    </submittedName>
</protein>